<gene>
    <name evidence="2" type="ORF">DCCM_2831</name>
</gene>
<keyword evidence="1" id="KW-1133">Transmembrane helix</keyword>
<proteinExistence type="predicted"/>
<keyword evidence="3" id="KW-1185">Reference proteome</keyword>
<organism evidence="2 3">
    <name type="scientific">Desulfocucumis palustris</name>
    <dbReference type="NCBI Taxonomy" id="1898651"/>
    <lineage>
        <taxon>Bacteria</taxon>
        <taxon>Bacillati</taxon>
        <taxon>Bacillota</taxon>
        <taxon>Clostridia</taxon>
        <taxon>Eubacteriales</taxon>
        <taxon>Desulfocucumaceae</taxon>
        <taxon>Desulfocucumis</taxon>
    </lineage>
</organism>
<keyword evidence="1" id="KW-0812">Transmembrane</keyword>
<evidence type="ECO:0000313" key="2">
    <source>
        <dbReference type="EMBL" id="GBF33725.1"/>
    </source>
</evidence>
<accession>A0A2L2XBX8</accession>
<sequence>MRQKLLKLIRYLKSIAMTIGFFLPLKAAIILKEIIMVKNLEKSPKGNKVISSWILLQ</sequence>
<dbReference type="EMBL" id="BFAV01000119">
    <property type="protein sequence ID" value="GBF33725.1"/>
    <property type="molecule type" value="Genomic_DNA"/>
</dbReference>
<name>A0A2L2XBX8_9FIRM</name>
<feature type="transmembrane region" description="Helical" evidence="1">
    <location>
        <begin position="12"/>
        <end position="31"/>
    </location>
</feature>
<keyword evidence="1" id="KW-0472">Membrane</keyword>
<dbReference type="Proteomes" id="UP000239549">
    <property type="component" value="Unassembled WGS sequence"/>
</dbReference>
<evidence type="ECO:0000313" key="3">
    <source>
        <dbReference type="Proteomes" id="UP000239549"/>
    </source>
</evidence>
<reference evidence="3" key="1">
    <citation type="submission" date="2018-02" db="EMBL/GenBank/DDBJ databases">
        <title>Genome sequence of Desulfocucumis palustris strain NAW-5.</title>
        <authorList>
            <person name="Watanabe M."/>
            <person name="Kojima H."/>
            <person name="Fukui M."/>
        </authorList>
    </citation>
    <scope>NUCLEOTIDE SEQUENCE [LARGE SCALE GENOMIC DNA]</scope>
    <source>
        <strain evidence="3">NAW-5</strain>
    </source>
</reference>
<dbReference type="AlphaFoldDB" id="A0A2L2XBX8"/>
<comment type="caution">
    <text evidence="2">The sequence shown here is derived from an EMBL/GenBank/DDBJ whole genome shotgun (WGS) entry which is preliminary data.</text>
</comment>
<protein>
    <submittedName>
        <fullName evidence="2">Uncharacterized protein</fullName>
    </submittedName>
</protein>
<evidence type="ECO:0000256" key="1">
    <source>
        <dbReference type="SAM" id="Phobius"/>
    </source>
</evidence>